<dbReference type="EMBL" id="ABCS01000167">
    <property type="protein sequence ID" value="EDM73870.1"/>
    <property type="molecule type" value="Genomic_DNA"/>
</dbReference>
<dbReference type="eggNOG" id="COG2834">
    <property type="taxonomic scope" value="Bacteria"/>
</dbReference>
<keyword evidence="5" id="KW-1185">Reference proteome</keyword>
<dbReference type="InterPro" id="IPR052944">
    <property type="entry name" value="Sporulation_related"/>
</dbReference>
<dbReference type="OrthoDB" id="9803781at2"/>
<protein>
    <recommendedName>
        <fullName evidence="3">Uncharacterized protein TP-0789 domain-containing protein</fullName>
    </recommendedName>
</protein>
<dbReference type="InterPro" id="IPR033399">
    <property type="entry name" value="TP_0789-like"/>
</dbReference>
<evidence type="ECO:0000313" key="5">
    <source>
        <dbReference type="Proteomes" id="UP000005801"/>
    </source>
</evidence>
<gene>
    <name evidence="4" type="ORF">PPSIR1_37419</name>
</gene>
<dbReference type="Gene3D" id="2.50.20.10">
    <property type="entry name" value="Lipoprotein localisation LolA/LolB/LppX"/>
    <property type="match status" value="1"/>
</dbReference>
<dbReference type="PANTHER" id="PTHR37507">
    <property type="entry name" value="SPORULATION PROTEIN YDCC"/>
    <property type="match status" value="1"/>
</dbReference>
<dbReference type="Pfam" id="PF17131">
    <property type="entry name" value="LolA_like"/>
    <property type="match status" value="1"/>
</dbReference>
<comment type="caution">
    <text evidence="4">The sequence shown here is derived from an EMBL/GenBank/DDBJ whole genome shotgun (WGS) entry which is preliminary data.</text>
</comment>
<dbReference type="PANTHER" id="PTHR37507:SF2">
    <property type="entry name" value="SPORULATION PROTEIN YDCC"/>
    <property type="match status" value="1"/>
</dbReference>
<evidence type="ECO:0000256" key="1">
    <source>
        <dbReference type="ARBA" id="ARBA00022729"/>
    </source>
</evidence>
<feature type="signal peptide" evidence="2">
    <location>
        <begin position="1"/>
        <end position="19"/>
    </location>
</feature>
<dbReference type="CDD" id="cd16329">
    <property type="entry name" value="LolA_like"/>
    <property type="match status" value="1"/>
</dbReference>
<dbReference type="InterPro" id="IPR029046">
    <property type="entry name" value="LolA/LolB/LppX"/>
</dbReference>
<proteinExistence type="predicted"/>
<sequence>MKPSTVLSAFLVCAPVALAIVTPPAVAHAADGAAVLKKLDKDASVFADTSYVATMDIYKNGSKRKTLKFDMVMKGLDKQYINFTAPGDVAGMKVLMSGDNMWMYSPEFGKVRKVAAHAQSQGMFGSEFTTEDMANASLGKHFDASIDGTSGNETTLTLTPKAEYPSSYSKVVIVIDKTKGGVTKLTYYDGSGSAVREQTRKGWAKVEGHRMPTKISMKNLKTGAETVITLSDVKVNQGVEDALFSKRTLLR</sequence>
<dbReference type="STRING" id="391625.PPSIR1_37419"/>
<evidence type="ECO:0000313" key="4">
    <source>
        <dbReference type="EMBL" id="EDM73870.1"/>
    </source>
</evidence>
<evidence type="ECO:0000259" key="3">
    <source>
        <dbReference type="Pfam" id="PF17131"/>
    </source>
</evidence>
<keyword evidence="1 2" id="KW-0732">Signal</keyword>
<dbReference type="SUPFAM" id="SSF89392">
    <property type="entry name" value="Prokaryotic lipoproteins and lipoprotein localization factors"/>
    <property type="match status" value="1"/>
</dbReference>
<accession>A6GJT8</accession>
<dbReference type="Proteomes" id="UP000005801">
    <property type="component" value="Unassembled WGS sequence"/>
</dbReference>
<feature type="domain" description="Uncharacterized protein TP-0789" evidence="3">
    <location>
        <begin position="76"/>
        <end position="249"/>
    </location>
</feature>
<dbReference type="AlphaFoldDB" id="A6GJT8"/>
<evidence type="ECO:0000256" key="2">
    <source>
        <dbReference type="SAM" id="SignalP"/>
    </source>
</evidence>
<reference evidence="4 5" key="1">
    <citation type="submission" date="2007-06" db="EMBL/GenBank/DDBJ databases">
        <authorList>
            <person name="Shimkets L."/>
            <person name="Ferriera S."/>
            <person name="Johnson J."/>
            <person name="Kravitz S."/>
            <person name="Beeson K."/>
            <person name="Sutton G."/>
            <person name="Rogers Y.-H."/>
            <person name="Friedman R."/>
            <person name="Frazier M."/>
            <person name="Venter J.C."/>
        </authorList>
    </citation>
    <scope>NUCLEOTIDE SEQUENCE [LARGE SCALE GENOMIC DNA]</scope>
    <source>
        <strain evidence="4 5">SIR-1</strain>
    </source>
</reference>
<organism evidence="4 5">
    <name type="scientific">Plesiocystis pacifica SIR-1</name>
    <dbReference type="NCBI Taxonomy" id="391625"/>
    <lineage>
        <taxon>Bacteria</taxon>
        <taxon>Pseudomonadati</taxon>
        <taxon>Myxococcota</taxon>
        <taxon>Polyangia</taxon>
        <taxon>Nannocystales</taxon>
        <taxon>Nannocystaceae</taxon>
        <taxon>Plesiocystis</taxon>
    </lineage>
</organism>
<name>A6GJT8_9BACT</name>
<dbReference type="RefSeq" id="WP_006976974.1">
    <property type="nucleotide sequence ID" value="NZ_ABCS01000167.1"/>
</dbReference>
<feature type="chain" id="PRO_5002694084" description="Uncharacterized protein TP-0789 domain-containing protein" evidence="2">
    <location>
        <begin position="20"/>
        <end position="251"/>
    </location>
</feature>